<organism evidence="6 7">
    <name type="scientific">Papaver nudicaule</name>
    <name type="common">Iceland poppy</name>
    <dbReference type="NCBI Taxonomy" id="74823"/>
    <lineage>
        <taxon>Eukaryota</taxon>
        <taxon>Viridiplantae</taxon>
        <taxon>Streptophyta</taxon>
        <taxon>Embryophyta</taxon>
        <taxon>Tracheophyta</taxon>
        <taxon>Spermatophyta</taxon>
        <taxon>Magnoliopsida</taxon>
        <taxon>Ranunculales</taxon>
        <taxon>Papaveraceae</taxon>
        <taxon>Papaveroideae</taxon>
        <taxon>Papaver</taxon>
    </lineage>
</organism>
<sequence>MKLIISGDRIIRTRMWLLFLVFSVTTTNANVEGDALYALTRAVKDPGNVLQSWDPTLVNPCTWFHVTCDKDGRVTRLDLGNANLSGNLVPELGKLEHLQYLNKLEGSIPKELGDGLKNLVSLDLYQNNLTCSIPATLSKLSHLRFFCCQVFSVLKYSTYKLTGRIPRDLTKLGNLKSLDVSNNDLCGTIPTTGSFTKLSEKSFLGYLKNNLAQLFGPNSLDTTIYYFRDQLFVL</sequence>
<proteinExistence type="predicted"/>
<gene>
    <name evidence="6" type="ORF">MKW94_008764</name>
</gene>
<dbReference type="AlphaFoldDB" id="A0AA41VQI3"/>
<evidence type="ECO:0000256" key="2">
    <source>
        <dbReference type="ARBA" id="ARBA00022729"/>
    </source>
</evidence>
<feature type="signal peptide" evidence="4">
    <location>
        <begin position="1"/>
        <end position="29"/>
    </location>
</feature>
<dbReference type="SUPFAM" id="SSF52058">
    <property type="entry name" value="L domain-like"/>
    <property type="match status" value="1"/>
</dbReference>
<dbReference type="FunFam" id="3.80.10.10:FF:000024">
    <property type="entry name" value="Somatic embryogenesis receptor kinase 1"/>
    <property type="match status" value="1"/>
</dbReference>
<evidence type="ECO:0000259" key="5">
    <source>
        <dbReference type="Pfam" id="PF08263"/>
    </source>
</evidence>
<keyword evidence="7" id="KW-1185">Reference proteome</keyword>
<dbReference type="Pfam" id="PF00560">
    <property type="entry name" value="LRR_1"/>
    <property type="match status" value="2"/>
</dbReference>
<keyword evidence="3" id="KW-0677">Repeat</keyword>
<accession>A0AA41VQI3</accession>
<dbReference type="Proteomes" id="UP001177140">
    <property type="component" value="Unassembled WGS sequence"/>
</dbReference>
<feature type="domain" description="Leucine-rich repeat-containing N-terminal plant-type" evidence="5">
    <location>
        <begin position="30"/>
        <end position="69"/>
    </location>
</feature>
<evidence type="ECO:0000313" key="7">
    <source>
        <dbReference type="Proteomes" id="UP001177140"/>
    </source>
</evidence>
<evidence type="ECO:0000256" key="3">
    <source>
        <dbReference type="ARBA" id="ARBA00022737"/>
    </source>
</evidence>
<dbReference type="EMBL" id="JAJJMA010268915">
    <property type="protein sequence ID" value="MCL7045368.1"/>
    <property type="molecule type" value="Genomic_DNA"/>
</dbReference>
<dbReference type="PANTHER" id="PTHR47988">
    <property type="entry name" value="SOMATIC EMBRYOGENESIS RECEPTOR KINASE 1"/>
    <property type="match status" value="1"/>
</dbReference>
<evidence type="ECO:0000256" key="4">
    <source>
        <dbReference type="SAM" id="SignalP"/>
    </source>
</evidence>
<dbReference type="Gene3D" id="3.80.10.10">
    <property type="entry name" value="Ribonuclease Inhibitor"/>
    <property type="match status" value="1"/>
</dbReference>
<keyword evidence="2 4" id="KW-0732">Signal</keyword>
<evidence type="ECO:0000256" key="1">
    <source>
        <dbReference type="ARBA" id="ARBA00022614"/>
    </source>
</evidence>
<reference evidence="6" key="1">
    <citation type="submission" date="2022-03" db="EMBL/GenBank/DDBJ databases">
        <title>A functionally conserved STORR gene fusion in Papaver species that diverged 16.8 million years ago.</title>
        <authorList>
            <person name="Catania T."/>
        </authorList>
    </citation>
    <scope>NUCLEOTIDE SEQUENCE</scope>
    <source>
        <strain evidence="6">S-191538</strain>
    </source>
</reference>
<name>A0AA41VQI3_PAPNU</name>
<comment type="caution">
    <text evidence="6">The sequence shown here is derived from an EMBL/GenBank/DDBJ whole genome shotgun (WGS) entry which is preliminary data.</text>
</comment>
<keyword evidence="1" id="KW-0433">Leucine-rich repeat</keyword>
<protein>
    <recommendedName>
        <fullName evidence="5">Leucine-rich repeat-containing N-terminal plant-type domain-containing protein</fullName>
    </recommendedName>
</protein>
<dbReference type="Pfam" id="PF08263">
    <property type="entry name" value="LRRNT_2"/>
    <property type="match status" value="1"/>
</dbReference>
<evidence type="ECO:0000313" key="6">
    <source>
        <dbReference type="EMBL" id="MCL7045368.1"/>
    </source>
</evidence>
<dbReference type="InterPro" id="IPR001611">
    <property type="entry name" value="Leu-rich_rpt"/>
</dbReference>
<dbReference type="InterPro" id="IPR013210">
    <property type="entry name" value="LRR_N_plant-typ"/>
</dbReference>
<feature type="chain" id="PRO_5041262940" description="Leucine-rich repeat-containing N-terminal plant-type domain-containing protein" evidence="4">
    <location>
        <begin position="30"/>
        <end position="234"/>
    </location>
</feature>
<dbReference type="InterPro" id="IPR032675">
    <property type="entry name" value="LRR_dom_sf"/>
</dbReference>